<dbReference type="EMBL" id="QKKF02019350">
    <property type="protein sequence ID" value="RZF40142.1"/>
    <property type="molecule type" value="Genomic_DNA"/>
</dbReference>
<keyword evidence="3" id="KW-1185">Reference proteome</keyword>
<proteinExistence type="predicted"/>
<dbReference type="Proteomes" id="UP000291343">
    <property type="component" value="Unassembled WGS sequence"/>
</dbReference>
<dbReference type="InParanoid" id="A0A482X3A1"/>
<comment type="caution">
    <text evidence="2">The sequence shown here is derived from an EMBL/GenBank/DDBJ whole genome shotgun (WGS) entry which is preliminary data.</text>
</comment>
<feature type="region of interest" description="Disordered" evidence="1">
    <location>
        <begin position="36"/>
        <end position="58"/>
    </location>
</feature>
<evidence type="ECO:0000256" key="1">
    <source>
        <dbReference type="SAM" id="MobiDB-lite"/>
    </source>
</evidence>
<evidence type="ECO:0000313" key="3">
    <source>
        <dbReference type="Proteomes" id="UP000291343"/>
    </source>
</evidence>
<gene>
    <name evidence="2" type="ORF">LSTR_LSTR010094</name>
</gene>
<feature type="region of interest" description="Disordered" evidence="1">
    <location>
        <begin position="1"/>
        <end position="24"/>
    </location>
</feature>
<organism evidence="2 3">
    <name type="scientific">Laodelphax striatellus</name>
    <name type="common">Small brown planthopper</name>
    <name type="synonym">Delphax striatella</name>
    <dbReference type="NCBI Taxonomy" id="195883"/>
    <lineage>
        <taxon>Eukaryota</taxon>
        <taxon>Metazoa</taxon>
        <taxon>Ecdysozoa</taxon>
        <taxon>Arthropoda</taxon>
        <taxon>Hexapoda</taxon>
        <taxon>Insecta</taxon>
        <taxon>Pterygota</taxon>
        <taxon>Neoptera</taxon>
        <taxon>Paraneoptera</taxon>
        <taxon>Hemiptera</taxon>
        <taxon>Auchenorrhyncha</taxon>
        <taxon>Fulgoroidea</taxon>
        <taxon>Delphacidae</taxon>
        <taxon>Criomorphinae</taxon>
        <taxon>Laodelphax</taxon>
    </lineage>
</organism>
<sequence length="151" mass="16457">MDAQSSNARIGVGEANSAASAGEKPSAAITMINCEPSNCKPPLAQEEEPASSTDMQQQPAIMECSENLQDSSLLTEMAADNNMMAQSGEQLDMPIITVNDEFDFGQRDSSQVSQQQHQLEQVDASLDVTDPWTDLQQELVRLCSRINYSTK</sequence>
<dbReference type="AlphaFoldDB" id="A0A482X3A1"/>
<reference evidence="2 3" key="1">
    <citation type="journal article" date="2017" name="Gigascience">
        <title>Genome sequence of the small brown planthopper, Laodelphax striatellus.</title>
        <authorList>
            <person name="Zhu J."/>
            <person name="Jiang F."/>
            <person name="Wang X."/>
            <person name="Yang P."/>
            <person name="Bao Y."/>
            <person name="Zhao W."/>
            <person name="Wang W."/>
            <person name="Lu H."/>
            <person name="Wang Q."/>
            <person name="Cui N."/>
            <person name="Li J."/>
            <person name="Chen X."/>
            <person name="Luo L."/>
            <person name="Yu J."/>
            <person name="Kang L."/>
            <person name="Cui F."/>
        </authorList>
    </citation>
    <scope>NUCLEOTIDE SEQUENCE [LARGE SCALE GENOMIC DNA]</scope>
    <source>
        <strain evidence="2">Lst14</strain>
    </source>
</reference>
<name>A0A482X3A1_LAOST</name>
<accession>A0A482X3A1</accession>
<protein>
    <submittedName>
        <fullName evidence="2">Uncharacterized protein</fullName>
    </submittedName>
</protein>
<evidence type="ECO:0000313" key="2">
    <source>
        <dbReference type="EMBL" id="RZF40142.1"/>
    </source>
</evidence>